<dbReference type="EMBL" id="JAFFPU010000061">
    <property type="protein sequence ID" value="MBM9578567.1"/>
    <property type="molecule type" value="Genomic_DNA"/>
</dbReference>
<dbReference type="RefSeq" id="WP_205280565.1">
    <property type="nucleotide sequence ID" value="NZ_JAFFPU010000061.1"/>
</dbReference>
<evidence type="ECO:0000313" key="3">
    <source>
        <dbReference type="Proteomes" id="UP000724686"/>
    </source>
</evidence>
<organism evidence="2 3">
    <name type="scientific">Leptospira ainlahdjerensis</name>
    <dbReference type="NCBI Taxonomy" id="2810033"/>
    <lineage>
        <taxon>Bacteria</taxon>
        <taxon>Pseudomonadati</taxon>
        <taxon>Spirochaetota</taxon>
        <taxon>Spirochaetia</taxon>
        <taxon>Leptospirales</taxon>
        <taxon>Leptospiraceae</taxon>
        <taxon>Leptospira</taxon>
    </lineage>
</organism>
<dbReference type="Proteomes" id="UP000724686">
    <property type="component" value="Unassembled WGS sequence"/>
</dbReference>
<sequence length="67" mass="7438">MKSKLPFSSQGRKELSFPNFIPDKLQTHFQFLTMSLSNKLKKLSKAGGDLGSTVEHRAEEGFPPGSK</sequence>
<comment type="caution">
    <text evidence="2">The sequence shown here is derived from an EMBL/GenBank/DDBJ whole genome shotgun (WGS) entry which is preliminary data.</text>
</comment>
<protein>
    <submittedName>
        <fullName evidence="2">Uncharacterized protein</fullName>
    </submittedName>
</protein>
<proteinExistence type="predicted"/>
<feature type="region of interest" description="Disordered" evidence="1">
    <location>
        <begin position="45"/>
        <end position="67"/>
    </location>
</feature>
<reference evidence="2 3" key="1">
    <citation type="submission" date="2021-02" db="EMBL/GenBank/DDBJ databases">
        <title>Leptospira ainlahdjerensis sp. nov., Leptospira ainazelensis sp. nov., Leptospira abararensis sp. nov. and Leptospira chreensis sp. nov., four new species isolated from water sources in Algeria.</title>
        <authorList>
            <person name="Amara Korba A."/>
            <person name="Kainiu M."/>
            <person name="Vincent A.T."/>
            <person name="Mariet J.-F."/>
            <person name="Veyrier F.J."/>
            <person name="Goarant C."/>
            <person name="Picardeau M."/>
        </authorList>
    </citation>
    <scope>NUCLEOTIDE SEQUENCE [LARGE SCALE GENOMIC DNA]</scope>
    <source>
        <strain evidence="2 3">201903070</strain>
    </source>
</reference>
<gene>
    <name evidence="2" type="ORF">JWG45_15575</name>
</gene>
<evidence type="ECO:0000313" key="2">
    <source>
        <dbReference type="EMBL" id="MBM9578567.1"/>
    </source>
</evidence>
<keyword evidence="3" id="KW-1185">Reference proteome</keyword>
<evidence type="ECO:0000256" key="1">
    <source>
        <dbReference type="SAM" id="MobiDB-lite"/>
    </source>
</evidence>
<accession>A0ABS2UH32</accession>
<name>A0ABS2UH32_9LEPT</name>